<name>A0A1T1ANT5_RHOFE</name>
<organism evidence="1 2">
    <name type="scientific">Rhodoferax fermentans</name>
    <dbReference type="NCBI Taxonomy" id="28066"/>
    <lineage>
        <taxon>Bacteria</taxon>
        <taxon>Pseudomonadati</taxon>
        <taxon>Pseudomonadota</taxon>
        <taxon>Betaproteobacteria</taxon>
        <taxon>Burkholderiales</taxon>
        <taxon>Comamonadaceae</taxon>
        <taxon>Rhodoferax</taxon>
    </lineage>
</organism>
<dbReference type="STRING" id="28066.RF819_02755"/>
<dbReference type="EMBL" id="MTJN01000002">
    <property type="protein sequence ID" value="OOV05769.1"/>
    <property type="molecule type" value="Genomic_DNA"/>
</dbReference>
<accession>A0A1T1ANT5</accession>
<dbReference type="RefSeq" id="WP_078363551.1">
    <property type="nucleotide sequence ID" value="NZ_MTJN01000002.1"/>
</dbReference>
<dbReference type="Proteomes" id="UP000190750">
    <property type="component" value="Unassembled WGS sequence"/>
</dbReference>
<gene>
    <name evidence="1" type="ORF">RF819_02755</name>
</gene>
<reference evidence="1 2" key="1">
    <citation type="submission" date="2017-01" db="EMBL/GenBank/DDBJ databases">
        <title>Genome sequencing of Rhodoferax fermentans JCM 7819.</title>
        <authorList>
            <person name="Kim Y.J."/>
            <person name="Farh M.E.-A."/>
            <person name="Yang D.-C."/>
        </authorList>
    </citation>
    <scope>NUCLEOTIDE SEQUENCE [LARGE SCALE GENOMIC DNA]</scope>
    <source>
        <strain evidence="1 2">JCM 7819</strain>
    </source>
</reference>
<protein>
    <submittedName>
        <fullName evidence="1">Uncharacterized protein</fullName>
    </submittedName>
</protein>
<evidence type="ECO:0000313" key="1">
    <source>
        <dbReference type="EMBL" id="OOV05769.1"/>
    </source>
</evidence>
<comment type="caution">
    <text evidence="1">The sequence shown here is derived from an EMBL/GenBank/DDBJ whole genome shotgun (WGS) entry which is preliminary data.</text>
</comment>
<sequence length="183" mass="18976">MAVKNRTRGAQYPLVAEYVFNFNDGQAFLSALNGASVDQNPKSNVTDFGSGVQPDGMLSGVTYVTGGGGKTSYFEVLALPINAQVIGGDVHVENAYVGPATATVQFGDAVTGSWYSAAIDAKTAARTALTLPLEDTDNSPTHAATGLDLRMALVLGAGNATAGRVRVRVMYTIDGRINEVSAS</sequence>
<evidence type="ECO:0000313" key="2">
    <source>
        <dbReference type="Proteomes" id="UP000190750"/>
    </source>
</evidence>
<proteinExistence type="predicted"/>
<dbReference type="OrthoDB" id="9156657at2"/>
<keyword evidence="2" id="KW-1185">Reference proteome</keyword>
<dbReference type="AlphaFoldDB" id="A0A1T1ANT5"/>